<dbReference type="PATRIC" id="fig|1357400.3.peg.2133"/>
<protein>
    <recommendedName>
        <fullName evidence="5">RelE/StbE family addiction module toxin</fullName>
    </recommendedName>
</protein>
<dbReference type="GO" id="GO:0004521">
    <property type="term" value="F:RNA endonuclease activity"/>
    <property type="evidence" value="ECO:0007669"/>
    <property type="project" value="TreeGrafter"/>
</dbReference>
<evidence type="ECO:0000256" key="1">
    <source>
        <dbReference type="ARBA" id="ARBA00022649"/>
    </source>
</evidence>
<gene>
    <name evidence="3" type="ORF">HMPREF2086_01587</name>
</gene>
<proteinExistence type="predicted"/>
<dbReference type="RefSeq" id="WP_023928322.1">
    <property type="nucleotide sequence ID" value="NZ_KI669455.1"/>
</dbReference>
<evidence type="ECO:0000313" key="3">
    <source>
        <dbReference type="EMBL" id="ETD22788.1"/>
    </source>
</evidence>
<dbReference type="Pfam" id="PF15738">
    <property type="entry name" value="YafQ_toxin"/>
    <property type="match status" value="1"/>
</dbReference>
<dbReference type="Gene3D" id="3.30.2310.20">
    <property type="entry name" value="RelE-like"/>
    <property type="match status" value="1"/>
</dbReference>
<dbReference type="EMBL" id="AZJI01000007">
    <property type="protein sequence ID" value="ETD22788.1"/>
    <property type="molecule type" value="Genomic_DNA"/>
</dbReference>
<comment type="caution">
    <text evidence="3">The sequence shown here is derived from an EMBL/GenBank/DDBJ whole genome shotgun (WGS) entry which is preliminary data.</text>
</comment>
<dbReference type="GO" id="GO:0006402">
    <property type="term" value="P:mRNA catabolic process"/>
    <property type="evidence" value="ECO:0007669"/>
    <property type="project" value="TreeGrafter"/>
</dbReference>
<keyword evidence="1" id="KW-1277">Toxin-antitoxin system</keyword>
<dbReference type="AlphaFoldDB" id="V8C5V1"/>
<dbReference type="Proteomes" id="UP000018731">
    <property type="component" value="Unassembled WGS sequence"/>
</dbReference>
<reference evidence="3 4" key="1">
    <citation type="journal article" date="2014" name="Genome Announc.">
        <title>Draft genome sequences of six enterohepatic helicobacter species isolated from humans and one from rhesus macaques.</title>
        <authorList>
            <person name="Shen Z."/>
            <person name="Sheh A."/>
            <person name="Young S.K."/>
            <person name="Abouelliel A."/>
            <person name="Ward D.V."/>
            <person name="Earl A.M."/>
            <person name="Fox J.G."/>
        </authorList>
    </citation>
    <scope>NUCLEOTIDE SEQUENCE [LARGE SCALE GENOMIC DNA]</scope>
    <source>
        <strain evidence="3 4">MIT 99-5501</strain>
    </source>
</reference>
<keyword evidence="4" id="KW-1185">Reference proteome</keyword>
<dbReference type="HOGENOM" id="CLU_161929_4_1_7"/>
<dbReference type="PANTHER" id="PTHR40588:SF1">
    <property type="entry name" value="MRNA INTERFERASE TOXIN YAFQ"/>
    <property type="match status" value="1"/>
</dbReference>
<dbReference type="OrthoDB" id="7030467at2"/>
<dbReference type="InterPro" id="IPR004386">
    <property type="entry name" value="Toxin_YafQ-like"/>
</dbReference>
<dbReference type="STRING" id="1357400.HMPREF2086_01587"/>
<dbReference type="PANTHER" id="PTHR40588">
    <property type="entry name" value="MRNA INTERFERASE TOXIN YAFQ"/>
    <property type="match status" value="1"/>
</dbReference>
<dbReference type="InterPro" id="IPR007712">
    <property type="entry name" value="RelE/ParE_toxin"/>
</dbReference>
<evidence type="ECO:0000313" key="4">
    <source>
        <dbReference type="Proteomes" id="UP000018731"/>
    </source>
</evidence>
<accession>V8C5V1</accession>
<name>V8C5V1_9HELI</name>
<evidence type="ECO:0000256" key="2">
    <source>
        <dbReference type="PIRSR" id="PIRSR006156-1"/>
    </source>
</evidence>
<dbReference type="InterPro" id="IPR035093">
    <property type="entry name" value="RelE/ParE_toxin_dom_sf"/>
</dbReference>
<dbReference type="NCBIfam" id="TIGR02385">
    <property type="entry name" value="RelE_StbE"/>
    <property type="match status" value="1"/>
</dbReference>
<feature type="active site" description="Proton donor" evidence="2">
    <location>
        <position position="83"/>
    </location>
</feature>
<dbReference type="SUPFAM" id="SSF143011">
    <property type="entry name" value="RelE-like"/>
    <property type="match status" value="1"/>
</dbReference>
<dbReference type="GO" id="GO:0006415">
    <property type="term" value="P:translational termination"/>
    <property type="evidence" value="ECO:0007669"/>
    <property type="project" value="TreeGrafter"/>
</dbReference>
<organism evidence="3 4">
    <name type="scientific">Helicobacter macacae MIT 99-5501</name>
    <dbReference type="NCBI Taxonomy" id="1357400"/>
    <lineage>
        <taxon>Bacteria</taxon>
        <taxon>Pseudomonadati</taxon>
        <taxon>Campylobacterota</taxon>
        <taxon>Epsilonproteobacteria</taxon>
        <taxon>Campylobacterales</taxon>
        <taxon>Helicobacteraceae</taxon>
        <taxon>Helicobacter</taxon>
    </lineage>
</organism>
<sequence length="88" mass="10205">MKLKREKKFINDLSKARLSDSEFNKMIEYFSLLVNDKPLPPSANDHALNGEYAKYREFHIGGDKLVIYKIADDTIYLARIGTHAQLFK</sequence>
<dbReference type="PIRSF" id="PIRSF006156">
    <property type="entry name" value="YafQ"/>
    <property type="match status" value="1"/>
</dbReference>
<dbReference type="eggNOG" id="COG3041">
    <property type="taxonomic scope" value="Bacteria"/>
</dbReference>
<evidence type="ECO:0008006" key="5">
    <source>
        <dbReference type="Google" id="ProtNLM"/>
    </source>
</evidence>